<dbReference type="SMART" id="SM00283">
    <property type="entry name" value="MA"/>
    <property type="match status" value="1"/>
</dbReference>
<sequence length="614" mass="68048">MSIKKTLLLSVGSIIFLLVVNVTIMTLLKTTQDDLSYHQEVRYESYLLADEMRQSSDDLTRLARLYVVERENDPEQAAEYLRQYNAILDIRNGNIPRPTQYHLIYWDLVAVDENPPTPDSNVTRSLLDLMADLNFTEEEFEYLAQANANSDGLVETEVIAMNLADNDIGPSERAVMRPGESPRDAAIRIMHDKQYMTYKADIMRPINDFFVALENRTAGTVASLEARVDRLTIAGIVSLILSILISAWLLYRLIFTVLQNIRVLQHSVQALAQKGGDLTQSIDITTNDELGLLASSVNQFIKNIADIIGGVSHTVEQVNTHTKEVSTNAENALLSARESSRVINEIANSSSEQAKDVEVLATSVDQIDHSLNNDSEQMHSLNQATIEIDKQREDGFTILADLVQSTNQSDQTMKTIDEVVHSANESAEKIESASTMIQSIADQTNLLALNAAIEAARAGEAGKGFAVVAEEIRKLAEQSNSFTNEIKTVIDELKAKSLDAVKTMQTAKNISKVQNQSVSATEDKFHAIAKAIDSIKDIINLLNASREEMTENKNRIVELTHSLSAISEENAASTEESSAAMYEQQEHMERIVSSQTEVASLANELNELIKKFTV</sequence>
<dbReference type="InterPro" id="IPR003660">
    <property type="entry name" value="HAMP_dom"/>
</dbReference>
<feature type="transmembrane region" description="Helical" evidence="4">
    <location>
        <begin position="6"/>
        <end position="28"/>
    </location>
</feature>
<dbReference type="GO" id="GO:0016020">
    <property type="term" value="C:membrane"/>
    <property type="evidence" value="ECO:0007669"/>
    <property type="project" value="InterPro"/>
</dbReference>
<dbReference type="InterPro" id="IPR004089">
    <property type="entry name" value="MCPsignal_dom"/>
</dbReference>
<evidence type="ECO:0000313" key="7">
    <source>
        <dbReference type="EMBL" id="SFI31899.1"/>
    </source>
</evidence>
<organism evidence="7 8">
    <name type="scientific">Tindallia magadiensis</name>
    <dbReference type="NCBI Taxonomy" id="69895"/>
    <lineage>
        <taxon>Bacteria</taxon>
        <taxon>Bacillati</taxon>
        <taxon>Bacillota</taxon>
        <taxon>Clostridia</taxon>
        <taxon>Peptostreptococcales</taxon>
        <taxon>Tindalliaceae</taxon>
        <taxon>Tindallia</taxon>
    </lineage>
</organism>
<evidence type="ECO:0000256" key="2">
    <source>
        <dbReference type="ARBA" id="ARBA00029447"/>
    </source>
</evidence>
<evidence type="ECO:0000259" key="6">
    <source>
        <dbReference type="PROSITE" id="PS50885"/>
    </source>
</evidence>
<protein>
    <submittedName>
        <fullName evidence="7">Methyl-accepting chemotaxis protein</fullName>
    </submittedName>
</protein>
<dbReference type="Pfam" id="PF00015">
    <property type="entry name" value="MCPsignal"/>
    <property type="match status" value="1"/>
</dbReference>
<feature type="transmembrane region" description="Helical" evidence="4">
    <location>
        <begin position="231"/>
        <end position="251"/>
    </location>
</feature>
<dbReference type="AlphaFoldDB" id="A0A1I3H8E3"/>
<dbReference type="GO" id="GO:0007165">
    <property type="term" value="P:signal transduction"/>
    <property type="evidence" value="ECO:0007669"/>
    <property type="project" value="UniProtKB-KW"/>
</dbReference>
<name>A0A1I3H8E3_9FIRM</name>
<keyword evidence="4" id="KW-1133">Transmembrane helix</keyword>
<accession>A0A1I3H8E3</accession>
<dbReference type="CDD" id="cd06225">
    <property type="entry name" value="HAMP"/>
    <property type="match status" value="1"/>
</dbReference>
<dbReference type="PANTHER" id="PTHR32089:SF112">
    <property type="entry name" value="LYSOZYME-LIKE PROTEIN-RELATED"/>
    <property type="match status" value="1"/>
</dbReference>
<keyword evidence="1 3" id="KW-0807">Transducer</keyword>
<dbReference type="OrthoDB" id="2023123at2"/>
<comment type="similarity">
    <text evidence="2">Belongs to the methyl-accepting chemotaxis (MCP) protein family.</text>
</comment>
<dbReference type="RefSeq" id="WP_093373592.1">
    <property type="nucleotide sequence ID" value="NZ_FOQA01000012.1"/>
</dbReference>
<dbReference type="SUPFAM" id="SSF58104">
    <property type="entry name" value="Methyl-accepting chemotaxis protein (MCP) signaling domain"/>
    <property type="match status" value="1"/>
</dbReference>
<dbReference type="EMBL" id="FOQA01000012">
    <property type="protein sequence ID" value="SFI31899.1"/>
    <property type="molecule type" value="Genomic_DNA"/>
</dbReference>
<dbReference type="Pfam" id="PF00672">
    <property type="entry name" value="HAMP"/>
    <property type="match status" value="1"/>
</dbReference>
<feature type="domain" description="HAMP" evidence="6">
    <location>
        <begin position="255"/>
        <end position="309"/>
    </location>
</feature>
<dbReference type="PANTHER" id="PTHR32089">
    <property type="entry name" value="METHYL-ACCEPTING CHEMOTAXIS PROTEIN MCPB"/>
    <property type="match status" value="1"/>
</dbReference>
<feature type="domain" description="Methyl-accepting transducer" evidence="5">
    <location>
        <begin position="328"/>
        <end position="585"/>
    </location>
</feature>
<evidence type="ECO:0000256" key="1">
    <source>
        <dbReference type="ARBA" id="ARBA00023224"/>
    </source>
</evidence>
<keyword evidence="8" id="KW-1185">Reference proteome</keyword>
<evidence type="ECO:0000259" key="5">
    <source>
        <dbReference type="PROSITE" id="PS50111"/>
    </source>
</evidence>
<dbReference type="Gene3D" id="1.10.287.950">
    <property type="entry name" value="Methyl-accepting chemotaxis protein"/>
    <property type="match status" value="1"/>
</dbReference>
<evidence type="ECO:0000256" key="3">
    <source>
        <dbReference type="PROSITE-ProRule" id="PRU00284"/>
    </source>
</evidence>
<dbReference type="STRING" id="69895.SAMN05192551_1123"/>
<dbReference type="Proteomes" id="UP000199287">
    <property type="component" value="Unassembled WGS sequence"/>
</dbReference>
<reference evidence="8" key="1">
    <citation type="submission" date="2016-10" db="EMBL/GenBank/DDBJ databases">
        <authorList>
            <person name="Varghese N."/>
            <person name="Submissions S."/>
        </authorList>
    </citation>
    <scope>NUCLEOTIDE SEQUENCE [LARGE SCALE GENOMIC DNA]</scope>
    <source>
        <strain evidence="8">Z-7934</strain>
    </source>
</reference>
<gene>
    <name evidence="7" type="ORF">SAMN05192551_1123</name>
</gene>
<evidence type="ECO:0000313" key="8">
    <source>
        <dbReference type="Proteomes" id="UP000199287"/>
    </source>
</evidence>
<evidence type="ECO:0000256" key="4">
    <source>
        <dbReference type="SAM" id="Phobius"/>
    </source>
</evidence>
<dbReference type="PROSITE" id="PS50111">
    <property type="entry name" value="CHEMOTAXIS_TRANSDUC_2"/>
    <property type="match status" value="1"/>
</dbReference>
<proteinExistence type="inferred from homology"/>
<dbReference type="Gene3D" id="6.10.340.10">
    <property type="match status" value="1"/>
</dbReference>
<dbReference type="PROSITE" id="PS50885">
    <property type="entry name" value="HAMP"/>
    <property type="match status" value="1"/>
</dbReference>
<keyword evidence="4" id="KW-0812">Transmembrane</keyword>
<dbReference type="SMART" id="SM00304">
    <property type="entry name" value="HAMP"/>
    <property type="match status" value="1"/>
</dbReference>
<keyword evidence="4" id="KW-0472">Membrane</keyword>